<feature type="compositionally biased region" description="Basic and acidic residues" evidence="1">
    <location>
        <begin position="209"/>
        <end position="221"/>
    </location>
</feature>
<dbReference type="AlphaFoldDB" id="A0A482X2S1"/>
<name>A0A482X2S1_LAOST</name>
<gene>
    <name evidence="2" type="ORF">LSTR_LSTR010534</name>
</gene>
<protein>
    <submittedName>
        <fullName evidence="2">Uncharacterized protein</fullName>
    </submittedName>
</protein>
<comment type="caution">
    <text evidence="2">The sequence shown here is derived from an EMBL/GenBank/DDBJ whole genome shotgun (WGS) entry which is preliminary data.</text>
</comment>
<keyword evidence="3" id="KW-1185">Reference proteome</keyword>
<evidence type="ECO:0000313" key="3">
    <source>
        <dbReference type="Proteomes" id="UP000291343"/>
    </source>
</evidence>
<evidence type="ECO:0000313" key="2">
    <source>
        <dbReference type="EMBL" id="RZF39906.1"/>
    </source>
</evidence>
<reference evidence="2 3" key="1">
    <citation type="journal article" date="2017" name="Gigascience">
        <title>Genome sequence of the small brown planthopper, Laodelphax striatellus.</title>
        <authorList>
            <person name="Zhu J."/>
            <person name="Jiang F."/>
            <person name="Wang X."/>
            <person name="Yang P."/>
            <person name="Bao Y."/>
            <person name="Zhao W."/>
            <person name="Wang W."/>
            <person name="Lu H."/>
            <person name="Wang Q."/>
            <person name="Cui N."/>
            <person name="Li J."/>
            <person name="Chen X."/>
            <person name="Luo L."/>
            <person name="Yu J."/>
            <person name="Kang L."/>
            <person name="Cui F."/>
        </authorList>
    </citation>
    <scope>NUCLEOTIDE SEQUENCE [LARGE SCALE GENOMIC DNA]</scope>
    <source>
        <strain evidence="2">Lst14</strain>
    </source>
</reference>
<dbReference type="EMBL" id="QKKF02019521">
    <property type="protein sequence ID" value="RZF39906.1"/>
    <property type="molecule type" value="Genomic_DNA"/>
</dbReference>
<organism evidence="2 3">
    <name type="scientific">Laodelphax striatellus</name>
    <name type="common">Small brown planthopper</name>
    <name type="synonym">Delphax striatella</name>
    <dbReference type="NCBI Taxonomy" id="195883"/>
    <lineage>
        <taxon>Eukaryota</taxon>
        <taxon>Metazoa</taxon>
        <taxon>Ecdysozoa</taxon>
        <taxon>Arthropoda</taxon>
        <taxon>Hexapoda</taxon>
        <taxon>Insecta</taxon>
        <taxon>Pterygota</taxon>
        <taxon>Neoptera</taxon>
        <taxon>Paraneoptera</taxon>
        <taxon>Hemiptera</taxon>
        <taxon>Auchenorrhyncha</taxon>
        <taxon>Fulgoroidea</taxon>
        <taxon>Delphacidae</taxon>
        <taxon>Criomorphinae</taxon>
        <taxon>Laodelphax</taxon>
    </lineage>
</organism>
<dbReference type="OrthoDB" id="10438722at2759"/>
<sequence>MPYAADYRTKVFRYNLKPQMDDNDDIFWKYFVVTDMEIWACSGKGTFEDRFYRIVSKLHGTSEIIKNIFYYDGVEVKIVPALSNNGDRKIQTVEIREVKYLRASDYKVLRYDGFVTLKSPDYRSVVSMFKPLDVFEDNRNVKGIVLHQDNVGPKITSLRGVGTLGEDLSVGSNPKKSVGTDKDIAVCTRVTDDPRLYTPQFLPKARKLHPSEGDNKPKGTDEIPVSSGEYVTMDLKEFSNYFTVTHQELWRCTIKEQKDSEKIFLRRVTELIGRKAVKSLEQSQALDVWNYKLKEDLKQTNKIQTTKSLKLREYYYFLPQSNEQVNFCK</sequence>
<evidence type="ECO:0000256" key="1">
    <source>
        <dbReference type="SAM" id="MobiDB-lite"/>
    </source>
</evidence>
<accession>A0A482X2S1</accession>
<proteinExistence type="predicted"/>
<dbReference type="Proteomes" id="UP000291343">
    <property type="component" value="Unassembled WGS sequence"/>
</dbReference>
<dbReference type="InParanoid" id="A0A482X2S1"/>
<feature type="region of interest" description="Disordered" evidence="1">
    <location>
        <begin position="206"/>
        <end position="225"/>
    </location>
</feature>